<dbReference type="Proteomes" id="UP000463051">
    <property type="component" value="Unassembled WGS sequence"/>
</dbReference>
<protein>
    <submittedName>
        <fullName evidence="4">TetR family transcriptional regulator</fullName>
    </submittedName>
</protein>
<evidence type="ECO:0000256" key="1">
    <source>
        <dbReference type="ARBA" id="ARBA00023125"/>
    </source>
</evidence>
<dbReference type="InterPro" id="IPR009057">
    <property type="entry name" value="Homeodomain-like_sf"/>
</dbReference>
<organism evidence="4 5">
    <name type="scientific">Paenibacillus monticola</name>
    <dbReference type="NCBI Taxonomy" id="2666075"/>
    <lineage>
        <taxon>Bacteria</taxon>
        <taxon>Bacillati</taxon>
        <taxon>Bacillota</taxon>
        <taxon>Bacilli</taxon>
        <taxon>Bacillales</taxon>
        <taxon>Paenibacillaceae</taxon>
        <taxon>Paenibacillus</taxon>
    </lineage>
</organism>
<evidence type="ECO:0000313" key="4">
    <source>
        <dbReference type="EMBL" id="MRN56181.1"/>
    </source>
</evidence>
<dbReference type="RefSeq" id="WP_154121666.1">
    <property type="nucleotide sequence ID" value="NZ_WJXB01000012.1"/>
</dbReference>
<dbReference type="PROSITE" id="PS50977">
    <property type="entry name" value="HTH_TETR_2"/>
    <property type="match status" value="1"/>
</dbReference>
<dbReference type="SUPFAM" id="SSF46689">
    <property type="entry name" value="Homeodomain-like"/>
    <property type="match status" value="1"/>
</dbReference>
<name>A0A7X2L577_9BACL</name>
<gene>
    <name evidence="4" type="ORF">GJB61_24725</name>
</gene>
<dbReference type="InterPro" id="IPR050109">
    <property type="entry name" value="HTH-type_TetR-like_transc_reg"/>
</dbReference>
<evidence type="ECO:0000259" key="3">
    <source>
        <dbReference type="PROSITE" id="PS50977"/>
    </source>
</evidence>
<proteinExistence type="predicted"/>
<dbReference type="GO" id="GO:0006355">
    <property type="term" value="P:regulation of DNA-templated transcription"/>
    <property type="evidence" value="ECO:0007669"/>
    <property type="project" value="UniProtKB-ARBA"/>
</dbReference>
<feature type="DNA-binding region" description="H-T-H motif" evidence="2">
    <location>
        <begin position="53"/>
        <end position="72"/>
    </location>
</feature>
<feature type="domain" description="HTH tetR-type" evidence="3">
    <location>
        <begin position="30"/>
        <end position="90"/>
    </location>
</feature>
<sequence>MAEDSTAGQNSADEQWIEELLSISKEEKMTPKQISILQAAIEVFSEKGFSATATSEIAQKAQVAEGTIFRYYKTKKELLLAIVGPTMSRMIAPFVLRNFNGVLDVPFDSYEEFLRAFIVNRLEFARKNFKIIKIVIQEIPFQPALREQFMENVLSKVLERVIAITEHFKEKGQLIDVPTPAIIRFTISSAAGYLLTRLLLQPEKEWNDEEEIDLTIRFILHGIGGSPSK</sequence>
<dbReference type="SUPFAM" id="SSF48498">
    <property type="entry name" value="Tetracyclin repressor-like, C-terminal domain"/>
    <property type="match status" value="1"/>
</dbReference>
<dbReference type="EMBL" id="WJXB01000012">
    <property type="protein sequence ID" value="MRN56181.1"/>
    <property type="molecule type" value="Genomic_DNA"/>
</dbReference>
<dbReference type="PANTHER" id="PTHR30055">
    <property type="entry name" value="HTH-TYPE TRANSCRIPTIONAL REGULATOR RUTR"/>
    <property type="match status" value="1"/>
</dbReference>
<dbReference type="GO" id="GO:0003677">
    <property type="term" value="F:DNA binding"/>
    <property type="evidence" value="ECO:0007669"/>
    <property type="project" value="UniProtKB-UniRule"/>
</dbReference>
<reference evidence="4 5" key="1">
    <citation type="submission" date="2019-11" db="EMBL/GenBank/DDBJ databases">
        <title>Paenibacillus monticola sp. nov., a novel PGPR strain isolated from mountain sample in China.</title>
        <authorList>
            <person name="Zhao Q."/>
            <person name="Li H.-P."/>
            <person name="Zhang J.-L."/>
        </authorList>
    </citation>
    <scope>NUCLEOTIDE SEQUENCE [LARGE SCALE GENOMIC DNA]</scope>
    <source>
        <strain evidence="4 5">LC-T2</strain>
    </source>
</reference>
<evidence type="ECO:0000313" key="5">
    <source>
        <dbReference type="Proteomes" id="UP000463051"/>
    </source>
</evidence>
<keyword evidence="1 2" id="KW-0238">DNA-binding</keyword>
<dbReference type="InterPro" id="IPR001647">
    <property type="entry name" value="HTH_TetR"/>
</dbReference>
<dbReference type="Pfam" id="PF00440">
    <property type="entry name" value="TetR_N"/>
    <property type="match status" value="1"/>
</dbReference>
<dbReference type="Gene3D" id="1.10.357.10">
    <property type="entry name" value="Tetracycline Repressor, domain 2"/>
    <property type="match status" value="1"/>
</dbReference>
<evidence type="ECO:0000256" key="2">
    <source>
        <dbReference type="PROSITE-ProRule" id="PRU00335"/>
    </source>
</evidence>
<comment type="caution">
    <text evidence="4">The sequence shown here is derived from an EMBL/GenBank/DDBJ whole genome shotgun (WGS) entry which is preliminary data.</text>
</comment>
<accession>A0A7X2L577</accession>
<dbReference type="PANTHER" id="PTHR30055:SF222">
    <property type="entry name" value="REGULATORY PROTEIN"/>
    <property type="match status" value="1"/>
</dbReference>
<dbReference type="InterPro" id="IPR036271">
    <property type="entry name" value="Tet_transcr_reg_TetR-rel_C_sf"/>
</dbReference>
<keyword evidence="5" id="KW-1185">Reference proteome</keyword>
<dbReference type="AlphaFoldDB" id="A0A7X2L577"/>
<dbReference type="PRINTS" id="PR00455">
    <property type="entry name" value="HTHTETR"/>
</dbReference>